<dbReference type="AlphaFoldDB" id="A0A848I3F9"/>
<evidence type="ECO:0000313" key="2">
    <source>
        <dbReference type="EMBL" id="NML96911.1"/>
    </source>
</evidence>
<feature type="domain" description="Bacterial toxin 22" evidence="1">
    <location>
        <begin position="14"/>
        <end position="142"/>
    </location>
</feature>
<sequence length="142" mass="14406">MAKAVSETPFVATLSPNYATVSAGALSANGTGSMNLYDGTKYLSGGVTQTNPSAISWAPGFSATVGWIWGARDAQATNQFLNGDGNQFFASIPTPFRVNVVGAITHAYGGGTALEFGIGTPGGKTFGVMPWGHSVPVGSASK</sequence>
<dbReference type="Proteomes" id="UP000544134">
    <property type="component" value="Unassembled WGS sequence"/>
</dbReference>
<evidence type="ECO:0000313" key="3">
    <source>
        <dbReference type="Proteomes" id="UP000544134"/>
    </source>
</evidence>
<dbReference type="Pfam" id="PF15527">
    <property type="entry name" value="Ntox22"/>
    <property type="match status" value="1"/>
</dbReference>
<protein>
    <recommendedName>
        <fullName evidence="1">Bacterial toxin 22 domain-containing protein</fullName>
    </recommendedName>
</protein>
<comment type="caution">
    <text evidence="2">The sequence shown here is derived from an EMBL/GenBank/DDBJ whole genome shotgun (WGS) entry which is preliminary data.</text>
</comment>
<name>A0A848I3F9_9BURK</name>
<gene>
    <name evidence="2" type="ORF">HHL24_02900</name>
</gene>
<evidence type="ECO:0000259" key="1">
    <source>
        <dbReference type="Pfam" id="PF15527"/>
    </source>
</evidence>
<keyword evidence="3" id="KW-1185">Reference proteome</keyword>
<dbReference type="EMBL" id="JABBGJ010000003">
    <property type="protein sequence ID" value="NML96911.1"/>
    <property type="molecule type" value="Genomic_DNA"/>
</dbReference>
<dbReference type="RefSeq" id="WP_169484087.1">
    <property type="nucleotide sequence ID" value="NZ_JABBGJ010000003.1"/>
</dbReference>
<dbReference type="InterPro" id="IPR029116">
    <property type="entry name" value="Ntox22"/>
</dbReference>
<proteinExistence type="predicted"/>
<reference evidence="2 3" key="1">
    <citation type="submission" date="2020-04" db="EMBL/GenBank/DDBJ databases">
        <title>Paraburkholderia sp. RP-4-7 isolated from soil.</title>
        <authorList>
            <person name="Dahal R.H."/>
        </authorList>
    </citation>
    <scope>NUCLEOTIDE SEQUENCE [LARGE SCALE GENOMIC DNA]</scope>
    <source>
        <strain evidence="2 3">RP-4-7</strain>
    </source>
</reference>
<accession>A0A848I3F9</accession>
<organism evidence="2 3">
    <name type="scientific">Paraburkholderia polaris</name>
    <dbReference type="NCBI Taxonomy" id="2728848"/>
    <lineage>
        <taxon>Bacteria</taxon>
        <taxon>Pseudomonadati</taxon>
        <taxon>Pseudomonadota</taxon>
        <taxon>Betaproteobacteria</taxon>
        <taxon>Burkholderiales</taxon>
        <taxon>Burkholderiaceae</taxon>
        <taxon>Paraburkholderia</taxon>
    </lineage>
</organism>